<dbReference type="Proteomes" id="UP000830729">
    <property type="component" value="Plasmid unnamed1"/>
</dbReference>
<dbReference type="RefSeq" id="WP_248652383.1">
    <property type="nucleotide sequence ID" value="NZ_CP096660.1"/>
</dbReference>
<keyword evidence="2" id="KW-1185">Reference proteome</keyword>
<proteinExistence type="predicted"/>
<gene>
    <name evidence="1" type="ORF">M0R89_19505</name>
</gene>
<sequence>MNERPEPDRRPRVGRRTALQSLGAGVVALGLGVAGTASAQERFPPSDRTHWGRPKRLGDGTMATFFAEGRSGAPRYLGVWFTADALDGLPQGGESPSRITELPLPAAAEDASNFEWASVDWNPSGHLPREVYDVPHFDFHFYTMERAAVHREIPPGECDADGDGAPEAAVPCEVQARGTEPLPDAQLPEGYVSTDDTVPLMGNHWVDSEAPELSGEPFTHTWIYGSFDGEITFLEPMITTEFLRGLRGRVVADVKTPERFPQRGFYPTQYVIRHLRRQDAYAVFLRRFKQFEGS</sequence>
<dbReference type="GeneID" id="72187434"/>
<dbReference type="CDD" id="cd11669">
    <property type="entry name" value="TTHB210-like"/>
    <property type="match status" value="1"/>
</dbReference>
<keyword evidence="1" id="KW-0614">Plasmid</keyword>
<dbReference type="AlphaFoldDB" id="A0A8U0HZ93"/>
<dbReference type="InterPro" id="IPR006311">
    <property type="entry name" value="TAT_signal"/>
</dbReference>
<name>A0A8U0HZ93_9EURY</name>
<reference evidence="1 2" key="1">
    <citation type="submission" date="2022-04" db="EMBL/GenBank/DDBJ databases">
        <title>Diverse halophilic archaea isolated from saline environments.</title>
        <authorList>
            <person name="Cui H.-L."/>
        </authorList>
    </citation>
    <scope>NUCLEOTIDE SEQUENCE [LARGE SCALE GENOMIC DNA]</scope>
    <source>
        <strain evidence="1 2">XZYJT49</strain>
        <plasmid evidence="1 2">unnamed1</plasmid>
    </source>
</reference>
<evidence type="ECO:0000313" key="2">
    <source>
        <dbReference type="Proteomes" id="UP000830729"/>
    </source>
</evidence>
<evidence type="ECO:0000313" key="1">
    <source>
        <dbReference type="EMBL" id="UPV76350.1"/>
    </source>
</evidence>
<dbReference type="PROSITE" id="PS51318">
    <property type="entry name" value="TAT"/>
    <property type="match status" value="1"/>
</dbReference>
<geneLocation type="plasmid" evidence="1 2">
    <name>unnamed1</name>
</geneLocation>
<dbReference type="EMBL" id="CP096660">
    <property type="protein sequence ID" value="UPV76350.1"/>
    <property type="molecule type" value="Genomic_DNA"/>
</dbReference>
<dbReference type="KEGG" id="halx:M0R89_19505"/>
<accession>A0A8U0HZ93</accession>
<protein>
    <submittedName>
        <fullName evidence="1">DUF5602 domain-containing protein</fullName>
    </submittedName>
</protein>
<dbReference type="InterPro" id="IPR033786">
    <property type="entry name" value="TTHB210-like"/>
</dbReference>
<organism evidence="1 2">
    <name type="scientific">Halorussus limi</name>
    <dbReference type="NCBI Taxonomy" id="2938695"/>
    <lineage>
        <taxon>Archaea</taxon>
        <taxon>Methanobacteriati</taxon>
        <taxon>Methanobacteriota</taxon>
        <taxon>Stenosarchaea group</taxon>
        <taxon>Halobacteria</taxon>
        <taxon>Halobacteriales</taxon>
        <taxon>Haladaptataceae</taxon>
        <taxon>Halorussus</taxon>
    </lineage>
</organism>